<dbReference type="GO" id="GO:0071885">
    <property type="term" value="F:N-terminal protein N-methyltransferase activity"/>
    <property type="evidence" value="ECO:0007669"/>
    <property type="project" value="UniProtKB-EC"/>
</dbReference>
<dbReference type="SUPFAM" id="SSF57889">
    <property type="entry name" value="Cysteine-rich domain"/>
    <property type="match status" value="1"/>
</dbReference>
<dbReference type="EC" id="2.1.1.244" evidence="3"/>
<organism evidence="3">
    <name type="scientific">Davidia involucrata</name>
    <name type="common">Dove tree</name>
    <dbReference type="NCBI Taxonomy" id="16924"/>
    <lineage>
        <taxon>Eukaryota</taxon>
        <taxon>Viridiplantae</taxon>
        <taxon>Streptophyta</taxon>
        <taxon>Embryophyta</taxon>
        <taxon>Tracheophyta</taxon>
        <taxon>Spermatophyta</taxon>
        <taxon>Magnoliopsida</taxon>
        <taxon>eudicotyledons</taxon>
        <taxon>Gunneridae</taxon>
        <taxon>Pentapetalae</taxon>
        <taxon>asterids</taxon>
        <taxon>Cornales</taxon>
        <taxon>Nyssaceae</taxon>
        <taxon>Davidia</taxon>
    </lineage>
</organism>
<accession>A0A5B6ZD20</accession>
<keyword evidence="3" id="KW-0489">Methyltransferase</keyword>
<evidence type="ECO:0000259" key="2">
    <source>
        <dbReference type="Pfam" id="PF03107"/>
    </source>
</evidence>
<proteinExistence type="predicted"/>
<dbReference type="Gene3D" id="3.30.60.20">
    <property type="match status" value="1"/>
</dbReference>
<feature type="domain" description="DC1" evidence="2">
    <location>
        <begin position="94"/>
        <end position="142"/>
    </location>
</feature>
<evidence type="ECO:0000256" key="1">
    <source>
        <dbReference type="ARBA" id="ARBA00022737"/>
    </source>
</evidence>
<sequence>MKKNRNQGQVQEKVKLKYRFEVEVEVERKLIHREKEIKHFSHRHPLQPCKVPAEANTVCAVCESDLWGSVYGCTSCDFFLHKSCFKLPREIQHKSHPDHRLTLLSSSPYQSGVFGCDGCGDDGWAFHYHCSLCQYDLHVGCAALPKTLYFQNHRYPLHLYYSFPHRNEAAPIYCDVCDKIVDKKGWVYYNRNSDYVSHLDCATDVKSGKELQDSVLAIQEQLQALQTK</sequence>
<dbReference type="AlphaFoldDB" id="A0A5B6ZD20"/>
<name>A0A5B6ZD20_DAVIN</name>
<dbReference type="Pfam" id="PF03107">
    <property type="entry name" value="C1_2"/>
    <property type="match status" value="2"/>
</dbReference>
<reference evidence="3" key="1">
    <citation type="submission" date="2019-08" db="EMBL/GenBank/DDBJ databases">
        <title>Reference gene set and small RNA set construction with multiple tissues from Davidia involucrata Baill.</title>
        <authorList>
            <person name="Yang H."/>
            <person name="Zhou C."/>
            <person name="Li G."/>
            <person name="Wang J."/>
            <person name="Gao P."/>
            <person name="Wang M."/>
            <person name="Wang R."/>
            <person name="Zhao Y."/>
        </authorList>
    </citation>
    <scope>NUCLEOTIDE SEQUENCE</scope>
    <source>
        <tissue evidence="3">Mixed with DoveR01_LX</tissue>
    </source>
</reference>
<keyword evidence="1" id="KW-0677">Repeat</keyword>
<dbReference type="InterPro" id="IPR004146">
    <property type="entry name" value="DC1"/>
</dbReference>
<dbReference type="PANTHER" id="PTHR46288:SF27">
    <property type="entry name" value="CYSTEINE_HISTIDINE-RICH C1 DOMAIN FAMILY PROTEIN"/>
    <property type="match status" value="1"/>
</dbReference>
<evidence type="ECO:0000313" key="3">
    <source>
        <dbReference type="EMBL" id="MPA41845.1"/>
    </source>
</evidence>
<gene>
    <name evidence="3" type="ORF">Din_011286</name>
</gene>
<keyword evidence="3" id="KW-0808">Transferase</keyword>
<dbReference type="GO" id="GO:0032259">
    <property type="term" value="P:methylation"/>
    <property type="evidence" value="ECO:0007669"/>
    <property type="project" value="UniProtKB-KW"/>
</dbReference>
<dbReference type="EMBL" id="GHES01011286">
    <property type="protein sequence ID" value="MPA41845.1"/>
    <property type="molecule type" value="Transcribed_RNA"/>
</dbReference>
<protein>
    <submittedName>
        <fullName evidence="3">Putative DC1 domain-containing family protein</fullName>
        <ecNumber evidence="3">2.1.1.244</ecNumber>
    </submittedName>
</protein>
<dbReference type="PANTHER" id="PTHR46288">
    <property type="entry name" value="PHORBOL-ESTER/DAG-TYPE DOMAIN-CONTAINING PROTEIN"/>
    <property type="match status" value="1"/>
</dbReference>
<dbReference type="InterPro" id="IPR046349">
    <property type="entry name" value="C1-like_sf"/>
</dbReference>
<feature type="domain" description="DC1" evidence="2">
    <location>
        <begin position="40"/>
        <end position="84"/>
    </location>
</feature>